<organism evidence="1">
    <name type="scientific">Ganoderma boninense</name>
    <dbReference type="NCBI Taxonomy" id="34458"/>
    <lineage>
        <taxon>Eukaryota</taxon>
        <taxon>Fungi</taxon>
        <taxon>Dikarya</taxon>
        <taxon>Basidiomycota</taxon>
        <taxon>Agaricomycotina</taxon>
        <taxon>Agaricomycetes</taxon>
        <taxon>Polyporales</taxon>
        <taxon>Polyporaceae</taxon>
        <taxon>Ganoderma</taxon>
    </lineage>
</organism>
<accession>A0A5K1K243</accession>
<sequence length="90" mass="10152">MMPHLANLTCTSPDHIPIPLLDAHGKQLESLHFMPYTYVPHDLHANTVLLPRLHELCPRIAHLAFLRVITPEDRTALNIHSPALLEKPSV</sequence>
<proteinExistence type="predicted"/>
<name>A0A5K1K243_9APHY</name>
<evidence type="ECO:0000313" key="1">
    <source>
        <dbReference type="EMBL" id="VWO99830.1"/>
    </source>
</evidence>
<reference evidence="1" key="1">
    <citation type="submission" date="2019-10" db="EMBL/GenBank/DDBJ databases">
        <authorList>
            <person name="Nor Muhammad N."/>
        </authorList>
    </citation>
    <scope>NUCLEOTIDE SEQUENCE</scope>
</reference>
<gene>
    <name evidence="1" type="primary">I1RXK9</name>
</gene>
<dbReference type="AlphaFoldDB" id="A0A5K1K243"/>
<protein>
    <submittedName>
        <fullName evidence="1">Zn(2)-C6 fungal-type domain-containing protein</fullName>
    </submittedName>
</protein>
<dbReference type="EMBL" id="LR727940">
    <property type="protein sequence ID" value="VWO99830.1"/>
    <property type="molecule type" value="Genomic_DNA"/>
</dbReference>